<accession>A0A183HAX5</accession>
<reference evidence="2 3" key="2">
    <citation type="submission" date="2018-11" db="EMBL/GenBank/DDBJ databases">
        <authorList>
            <consortium name="Pathogen Informatics"/>
        </authorList>
    </citation>
    <scope>NUCLEOTIDE SEQUENCE [LARGE SCALE GENOMIC DNA]</scope>
</reference>
<name>A0A183HAX5_9BILA</name>
<organism evidence="4">
    <name type="scientific">Onchocerca flexuosa</name>
    <dbReference type="NCBI Taxonomy" id="387005"/>
    <lineage>
        <taxon>Eukaryota</taxon>
        <taxon>Metazoa</taxon>
        <taxon>Ecdysozoa</taxon>
        <taxon>Nematoda</taxon>
        <taxon>Chromadorea</taxon>
        <taxon>Rhabditida</taxon>
        <taxon>Spirurina</taxon>
        <taxon>Spiruromorpha</taxon>
        <taxon>Filarioidea</taxon>
        <taxon>Onchocercidae</taxon>
        <taxon>Onchocerca</taxon>
    </lineage>
</organism>
<feature type="compositionally biased region" description="Polar residues" evidence="1">
    <location>
        <begin position="84"/>
        <end position="97"/>
    </location>
</feature>
<keyword evidence="3" id="KW-1185">Reference proteome</keyword>
<sequence>MVSDQEKFRSDSNYSCTEDDKNYINDTNYDNMKLTGISMSSSSSLSSSSTSTTLKSAESDLNEKALEKLSTYYRSTTTTPTRSLVAQESITNSTTSGRDWGHVSAETLIRPSRTYRIIDSDVSQKILQRLVADKVAAVQTSTGKGTRFLKRKGSSKETSTSLFQRQPNFGSQVWNKSEELSLISTTPNFRNHFEVVRTSSFNENQTQIIRKHLDYNRNSLPLNIISLNNELVLL</sequence>
<reference evidence="4" key="1">
    <citation type="submission" date="2016-06" db="UniProtKB">
        <authorList>
            <consortium name="WormBaseParasite"/>
        </authorList>
    </citation>
    <scope>IDENTIFICATION</scope>
</reference>
<evidence type="ECO:0000256" key="1">
    <source>
        <dbReference type="SAM" id="MobiDB-lite"/>
    </source>
</evidence>
<gene>
    <name evidence="2" type="ORF">OFLC_LOCUS4638</name>
</gene>
<dbReference type="WBParaSite" id="OFLC_0000463601-mRNA-1">
    <property type="protein sequence ID" value="OFLC_0000463601-mRNA-1"/>
    <property type="gene ID" value="OFLC_0000463601"/>
</dbReference>
<dbReference type="Proteomes" id="UP000267606">
    <property type="component" value="Unassembled WGS sequence"/>
</dbReference>
<evidence type="ECO:0000313" key="4">
    <source>
        <dbReference type="WBParaSite" id="OFLC_0000463601-mRNA-1"/>
    </source>
</evidence>
<feature type="compositionally biased region" description="Basic and acidic residues" evidence="1">
    <location>
        <begin position="1"/>
        <end position="10"/>
    </location>
</feature>
<evidence type="ECO:0000313" key="3">
    <source>
        <dbReference type="Proteomes" id="UP000267606"/>
    </source>
</evidence>
<dbReference type="AlphaFoldDB" id="A0A183HAX5"/>
<feature type="region of interest" description="Disordered" evidence="1">
    <location>
        <begin position="1"/>
        <end position="22"/>
    </location>
</feature>
<feature type="region of interest" description="Disordered" evidence="1">
    <location>
        <begin position="77"/>
        <end position="97"/>
    </location>
</feature>
<dbReference type="STRING" id="387005.A0A183HAX5"/>
<proteinExistence type="predicted"/>
<evidence type="ECO:0000313" key="2">
    <source>
        <dbReference type="EMBL" id="VDO40588.1"/>
    </source>
</evidence>
<dbReference type="EMBL" id="UZAJ01003623">
    <property type="protein sequence ID" value="VDO40588.1"/>
    <property type="molecule type" value="Genomic_DNA"/>
</dbReference>
<protein>
    <submittedName>
        <fullName evidence="2 4">Uncharacterized protein</fullName>
    </submittedName>
</protein>